<dbReference type="EMBL" id="MFNE01000019">
    <property type="protein sequence ID" value="OGG96113.1"/>
    <property type="molecule type" value="Genomic_DNA"/>
</dbReference>
<feature type="signal peptide" evidence="1">
    <location>
        <begin position="1"/>
        <end position="23"/>
    </location>
</feature>
<evidence type="ECO:0000313" key="3">
    <source>
        <dbReference type="Proteomes" id="UP000178449"/>
    </source>
</evidence>
<feature type="chain" id="PRO_5009524632" evidence="1">
    <location>
        <begin position="24"/>
        <end position="715"/>
    </location>
</feature>
<protein>
    <submittedName>
        <fullName evidence="2">Uncharacterized protein</fullName>
    </submittedName>
</protein>
<dbReference type="Proteomes" id="UP000178449">
    <property type="component" value="Unassembled WGS sequence"/>
</dbReference>
<keyword evidence="1" id="KW-0732">Signal</keyword>
<organism evidence="2 3">
    <name type="scientific">Candidatus Lambdaproteobacteria bacterium RIFOXYD2_FULL_50_16</name>
    <dbReference type="NCBI Taxonomy" id="1817772"/>
    <lineage>
        <taxon>Bacteria</taxon>
        <taxon>Pseudomonadati</taxon>
        <taxon>Pseudomonadota</taxon>
        <taxon>Candidatus Lambdaproteobacteria</taxon>
    </lineage>
</organism>
<dbReference type="AlphaFoldDB" id="A0A1F6GDB8"/>
<proteinExistence type="predicted"/>
<sequence>MIFLKKYLAFFVFFSCLSLPTQGQILLQGLPDQEPDDIFIDKQDRFFPAFGGQVYAVRDSVEFVNEVANPDRAYSGRTFVHQVDSRGELHTLFISAHYNSDSKTTYSNLHQAECIQGRCQYRPLASWSNTSGSNTTTDYSISESRVSKGDQWFSKVLYSRTFSDGKNYHTDTKLYHYVDGRETNEGEYQKKYTNAFPAPQSGISIGAEGLFDGEMGLVYRGKAQTGEKHSSRYKKNLVWDENEAPHFFYHDPSDRSFYHRFFSPERGSIVDVRVDEKESGQENTVFIKKNELWSLHYFYRNPFNKGILVTVQTLDGKINRQFVLDGSKVRNAGWEMKGATSSGGRAFLTYLADKNQSKRKFVVLKTVDQLETALAPQLTEPIADFREHKKEWEFNFGAGLQQVTWDFKVGAPKEATTNAQGNTVYVSAVPNPYNPKYQFSDSLLKITSIEGKAFGYNLGVEAVSQAIKQDFSNGGTNSQKKINQVKTKLAKEQLFFDFDVQFSTETSNSAVFFEDLSGQAASKNFDFKYNEQKLSLLTFERHHFGLLRQKYNFYQPVYIYRVPQGSTAYEFYGQGIGDVEVESWMLHYGYSRKDYLVKYETTIDDWFVDGEARVGMSTAKFAPDLIVSGGVTPTGESTFVGGVQLEGGWIWYKRWESLGGAGGLVKLSYRYDYALVGSSNKPTDLDQPADSEDYKFAYERTEVKHGPVVFVSLNF</sequence>
<evidence type="ECO:0000313" key="2">
    <source>
        <dbReference type="EMBL" id="OGG96113.1"/>
    </source>
</evidence>
<gene>
    <name evidence="2" type="ORF">A2527_12425</name>
</gene>
<reference evidence="2 3" key="1">
    <citation type="journal article" date="2016" name="Nat. Commun.">
        <title>Thousands of microbial genomes shed light on interconnected biogeochemical processes in an aquifer system.</title>
        <authorList>
            <person name="Anantharaman K."/>
            <person name="Brown C.T."/>
            <person name="Hug L.A."/>
            <person name="Sharon I."/>
            <person name="Castelle C.J."/>
            <person name="Probst A.J."/>
            <person name="Thomas B.C."/>
            <person name="Singh A."/>
            <person name="Wilkins M.J."/>
            <person name="Karaoz U."/>
            <person name="Brodie E.L."/>
            <person name="Williams K.H."/>
            <person name="Hubbard S.S."/>
            <person name="Banfield J.F."/>
        </authorList>
    </citation>
    <scope>NUCLEOTIDE SEQUENCE [LARGE SCALE GENOMIC DNA]</scope>
</reference>
<comment type="caution">
    <text evidence="2">The sequence shown here is derived from an EMBL/GenBank/DDBJ whole genome shotgun (WGS) entry which is preliminary data.</text>
</comment>
<accession>A0A1F6GDB8</accession>
<name>A0A1F6GDB8_9PROT</name>
<evidence type="ECO:0000256" key="1">
    <source>
        <dbReference type="SAM" id="SignalP"/>
    </source>
</evidence>